<name>A0ABP4VKZ2_9ACTN</name>
<keyword evidence="3" id="KW-0378">Hydrolase</keyword>
<evidence type="ECO:0000256" key="4">
    <source>
        <dbReference type="ARBA" id="ARBA00022842"/>
    </source>
</evidence>
<keyword evidence="4" id="KW-0460">Magnesium</keyword>
<sequence length="133" mass="14639">MSFVLDVSSTLPLVYSDESGGDTEKLRRAFAEGLVAYVPTLWRYELSSALRQGERRGRVTAEQVGEALELLEAFPMKEVETSSAYSLVGGSRIHDLTAYDTSYLLLAQHLALPLATRDERLRAAAVAGEVELF</sequence>
<protein>
    <recommendedName>
        <fullName evidence="5">PIN domain-containing protein</fullName>
    </recommendedName>
</protein>
<evidence type="ECO:0000256" key="3">
    <source>
        <dbReference type="ARBA" id="ARBA00022801"/>
    </source>
</evidence>
<proteinExistence type="predicted"/>
<dbReference type="RefSeq" id="WP_344198034.1">
    <property type="nucleotide sequence ID" value="NZ_BAAAME010000002.1"/>
</dbReference>
<evidence type="ECO:0000256" key="1">
    <source>
        <dbReference type="ARBA" id="ARBA00022722"/>
    </source>
</evidence>
<dbReference type="CDD" id="cd09873">
    <property type="entry name" value="PIN_Pae0151-like"/>
    <property type="match status" value="1"/>
</dbReference>
<dbReference type="Pfam" id="PF01850">
    <property type="entry name" value="PIN"/>
    <property type="match status" value="1"/>
</dbReference>
<evidence type="ECO:0000259" key="5">
    <source>
        <dbReference type="Pfam" id="PF01850"/>
    </source>
</evidence>
<keyword evidence="1" id="KW-0540">Nuclease</keyword>
<dbReference type="InterPro" id="IPR051619">
    <property type="entry name" value="TypeII_TA_RNase_PINc/VapC"/>
</dbReference>
<dbReference type="SUPFAM" id="SSF88723">
    <property type="entry name" value="PIN domain-like"/>
    <property type="match status" value="1"/>
</dbReference>
<dbReference type="PANTHER" id="PTHR35901">
    <property type="entry name" value="RIBONUCLEASE VAPC3"/>
    <property type="match status" value="1"/>
</dbReference>
<organism evidence="6 7">
    <name type="scientific">Aeromicrobium alkaliterrae</name>
    <dbReference type="NCBI Taxonomy" id="302168"/>
    <lineage>
        <taxon>Bacteria</taxon>
        <taxon>Bacillati</taxon>
        <taxon>Actinomycetota</taxon>
        <taxon>Actinomycetes</taxon>
        <taxon>Propionibacteriales</taxon>
        <taxon>Nocardioidaceae</taxon>
        <taxon>Aeromicrobium</taxon>
    </lineage>
</organism>
<comment type="caution">
    <text evidence="6">The sequence shown here is derived from an EMBL/GenBank/DDBJ whole genome shotgun (WGS) entry which is preliminary data.</text>
</comment>
<dbReference type="InterPro" id="IPR044153">
    <property type="entry name" value="PIN_Pae0151-like"/>
</dbReference>
<dbReference type="InterPro" id="IPR002716">
    <property type="entry name" value="PIN_dom"/>
</dbReference>
<dbReference type="InterPro" id="IPR029060">
    <property type="entry name" value="PIN-like_dom_sf"/>
</dbReference>
<evidence type="ECO:0000313" key="6">
    <source>
        <dbReference type="EMBL" id="GAA1730023.1"/>
    </source>
</evidence>
<accession>A0ABP4VKZ2</accession>
<keyword evidence="7" id="KW-1185">Reference proteome</keyword>
<reference evidence="7" key="1">
    <citation type="journal article" date="2019" name="Int. J. Syst. Evol. Microbiol.">
        <title>The Global Catalogue of Microorganisms (GCM) 10K type strain sequencing project: providing services to taxonomists for standard genome sequencing and annotation.</title>
        <authorList>
            <consortium name="The Broad Institute Genomics Platform"/>
            <consortium name="The Broad Institute Genome Sequencing Center for Infectious Disease"/>
            <person name="Wu L."/>
            <person name="Ma J."/>
        </authorList>
    </citation>
    <scope>NUCLEOTIDE SEQUENCE [LARGE SCALE GENOMIC DNA]</scope>
    <source>
        <strain evidence="7">JCM 13518</strain>
    </source>
</reference>
<dbReference type="Proteomes" id="UP001501057">
    <property type="component" value="Unassembled WGS sequence"/>
</dbReference>
<evidence type="ECO:0000256" key="2">
    <source>
        <dbReference type="ARBA" id="ARBA00022723"/>
    </source>
</evidence>
<feature type="domain" description="PIN" evidence="5">
    <location>
        <begin position="22"/>
        <end position="125"/>
    </location>
</feature>
<keyword evidence="2" id="KW-0479">Metal-binding</keyword>
<evidence type="ECO:0000313" key="7">
    <source>
        <dbReference type="Proteomes" id="UP001501057"/>
    </source>
</evidence>
<dbReference type="PANTHER" id="PTHR35901:SF1">
    <property type="entry name" value="EXONUCLEASE VAPC9"/>
    <property type="match status" value="1"/>
</dbReference>
<gene>
    <name evidence="6" type="ORF">GCM10009710_08260</name>
</gene>
<dbReference type="EMBL" id="BAAAME010000002">
    <property type="protein sequence ID" value="GAA1730023.1"/>
    <property type="molecule type" value="Genomic_DNA"/>
</dbReference>
<dbReference type="Gene3D" id="3.40.50.1010">
    <property type="entry name" value="5'-nuclease"/>
    <property type="match status" value="1"/>
</dbReference>